<dbReference type="PRINTS" id="PR00502">
    <property type="entry name" value="NUDIXFAMILY"/>
</dbReference>
<protein>
    <submittedName>
        <fullName evidence="4">NUDIX hydrolase</fullName>
    </submittedName>
</protein>
<accession>A0A934RRD1</accession>
<sequence length="145" mass="15913">MAMPHTYRYPRPAVTVDAIVLAPPSQPTHLLLIARKKPPFPGCWALPGGFVDEDEDPADAVAREVSEETGLTGLDWQAGGFYGQPGRDPRGHTISLVFRTATEREHHQIVAADDAAQARWHPLDQLPPLAFDHADILRKELASPP</sequence>
<dbReference type="InterPro" id="IPR000086">
    <property type="entry name" value="NUDIX_hydrolase_dom"/>
</dbReference>
<evidence type="ECO:0000256" key="2">
    <source>
        <dbReference type="RuleBase" id="RU003476"/>
    </source>
</evidence>
<comment type="similarity">
    <text evidence="2">Belongs to the Nudix hydrolase family.</text>
</comment>
<dbReference type="Gene3D" id="3.90.79.10">
    <property type="entry name" value="Nucleoside Triphosphate Pyrophosphohydrolase"/>
    <property type="match status" value="1"/>
</dbReference>
<dbReference type="RefSeq" id="WP_377174162.1">
    <property type="nucleotide sequence ID" value="NZ_JBHUJA010000019.1"/>
</dbReference>
<dbReference type="InterPro" id="IPR020084">
    <property type="entry name" value="NUDIX_hydrolase_CS"/>
</dbReference>
<dbReference type="GO" id="GO:0016787">
    <property type="term" value="F:hydrolase activity"/>
    <property type="evidence" value="ECO:0007669"/>
    <property type="project" value="UniProtKB-KW"/>
</dbReference>
<dbReference type="Pfam" id="PF00293">
    <property type="entry name" value="NUDIX"/>
    <property type="match status" value="1"/>
</dbReference>
<gene>
    <name evidence="4" type="ORF">JIN78_15675</name>
</gene>
<keyword evidence="5" id="KW-1185">Reference proteome</keyword>
<dbReference type="SUPFAM" id="SSF55811">
    <property type="entry name" value="Nudix"/>
    <property type="match status" value="1"/>
</dbReference>
<dbReference type="PANTHER" id="PTHR43736:SF5">
    <property type="entry name" value="NUDIX HYDROLASE DOMAIN-CONTAINING PROTEIN"/>
    <property type="match status" value="1"/>
</dbReference>
<name>A0A934RRD1_9BACT</name>
<feature type="domain" description="Nudix hydrolase" evidence="3">
    <location>
        <begin position="9"/>
        <end position="144"/>
    </location>
</feature>
<evidence type="ECO:0000259" key="3">
    <source>
        <dbReference type="PROSITE" id="PS51462"/>
    </source>
</evidence>
<dbReference type="EMBL" id="JAENIO010000058">
    <property type="protein sequence ID" value="MBK1835508.1"/>
    <property type="molecule type" value="Genomic_DNA"/>
</dbReference>
<dbReference type="AlphaFoldDB" id="A0A934RRD1"/>
<dbReference type="CDD" id="cd18873">
    <property type="entry name" value="NUDIX_NadM_like"/>
    <property type="match status" value="1"/>
</dbReference>
<dbReference type="InterPro" id="IPR020476">
    <property type="entry name" value="Nudix_hydrolase"/>
</dbReference>
<evidence type="ECO:0000313" key="4">
    <source>
        <dbReference type="EMBL" id="MBK1835508.1"/>
    </source>
</evidence>
<reference evidence="4" key="1">
    <citation type="submission" date="2021-01" db="EMBL/GenBank/DDBJ databases">
        <title>Modified the classification status of verrucomicrobia.</title>
        <authorList>
            <person name="Feng X."/>
        </authorList>
    </citation>
    <scope>NUCLEOTIDE SEQUENCE</scope>
    <source>
        <strain evidence="4">KCTC 12986</strain>
    </source>
</reference>
<proteinExistence type="inferred from homology"/>
<dbReference type="InterPro" id="IPR015797">
    <property type="entry name" value="NUDIX_hydrolase-like_dom_sf"/>
</dbReference>
<comment type="caution">
    <text evidence="4">The sequence shown here is derived from an EMBL/GenBank/DDBJ whole genome shotgun (WGS) entry which is preliminary data.</text>
</comment>
<evidence type="ECO:0000313" key="5">
    <source>
        <dbReference type="Proteomes" id="UP000604083"/>
    </source>
</evidence>
<evidence type="ECO:0000256" key="1">
    <source>
        <dbReference type="ARBA" id="ARBA00022801"/>
    </source>
</evidence>
<dbReference type="PROSITE" id="PS51462">
    <property type="entry name" value="NUDIX"/>
    <property type="match status" value="1"/>
</dbReference>
<organism evidence="4 5">
    <name type="scientific">Roseibacillus ishigakijimensis</name>
    <dbReference type="NCBI Taxonomy" id="454146"/>
    <lineage>
        <taxon>Bacteria</taxon>
        <taxon>Pseudomonadati</taxon>
        <taxon>Verrucomicrobiota</taxon>
        <taxon>Verrucomicrobiia</taxon>
        <taxon>Verrucomicrobiales</taxon>
        <taxon>Verrucomicrobiaceae</taxon>
        <taxon>Roseibacillus</taxon>
    </lineage>
</organism>
<dbReference type="PANTHER" id="PTHR43736">
    <property type="entry name" value="ADP-RIBOSE PYROPHOSPHATASE"/>
    <property type="match status" value="1"/>
</dbReference>
<dbReference type="Proteomes" id="UP000604083">
    <property type="component" value="Unassembled WGS sequence"/>
</dbReference>
<dbReference type="PROSITE" id="PS00893">
    <property type="entry name" value="NUDIX_BOX"/>
    <property type="match status" value="1"/>
</dbReference>
<keyword evidence="1 2" id="KW-0378">Hydrolase</keyword>